<reference evidence="12" key="3">
    <citation type="submission" date="2020-12" db="UniProtKB">
        <authorList>
            <consortium name="EnsemblPlants"/>
        </authorList>
    </citation>
    <scope>IDENTIFICATION</scope>
</reference>
<protein>
    <recommendedName>
        <fullName evidence="14">Peroxisomal adenine nucleotide carrier 1</fullName>
    </recommendedName>
</protein>
<evidence type="ECO:0000256" key="6">
    <source>
        <dbReference type="ARBA" id="ARBA00022989"/>
    </source>
</evidence>
<dbReference type="PROSITE" id="PS50920">
    <property type="entry name" value="SOLCAR"/>
    <property type="match status" value="3"/>
</dbReference>
<evidence type="ECO:0000256" key="1">
    <source>
        <dbReference type="ARBA" id="ARBA00004585"/>
    </source>
</evidence>
<evidence type="ECO:0000256" key="8">
    <source>
        <dbReference type="ARBA" id="ARBA00023140"/>
    </source>
</evidence>
<dbReference type="RefSeq" id="XP_024371156.1">
    <property type="nucleotide sequence ID" value="XM_024515388.2"/>
</dbReference>
<dbReference type="GO" id="GO:0005778">
    <property type="term" value="C:peroxisomal membrane"/>
    <property type="evidence" value="ECO:0000318"/>
    <property type="project" value="GO_Central"/>
</dbReference>
<dbReference type="EnsemblPlants" id="Pp3c1_13890V3.6">
    <property type="protein sequence ID" value="Pp3c1_13890V3.6"/>
    <property type="gene ID" value="Pp3c1_13890"/>
</dbReference>
<evidence type="ECO:0000256" key="9">
    <source>
        <dbReference type="PROSITE-ProRule" id="PRU00282"/>
    </source>
</evidence>
<dbReference type="HOGENOM" id="CLU_015166_6_3_1"/>
<dbReference type="InterPro" id="IPR045900">
    <property type="entry name" value="Peroxisomal_Ade_carrier"/>
</dbReference>
<dbReference type="GO" id="GO:0005347">
    <property type="term" value="F:ATP transmembrane transporter activity"/>
    <property type="evidence" value="ECO:0000318"/>
    <property type="project" value="GO_Central"/>
</dbReference>
<evidence type="ECO:0008006" key="14">
    <source>
        <dbReference type="Google" id="ProtNLM"/>
    </source>
</evidence>
<dbReference type="KEGG" id="ppp:112280188"/>
<dbReference type="PANTHER" id="PTHR46650">
    <property type="entry name" value="PEROXISOMAL ADENINE NUCLEOTIDE TRANSPORTER 1"/>
    <property type="match status" value="1"/>
</dbReference>
<dbReference type="Gramene" id="Pp3c1_13890V3.7">
    <property type="protein sequence ID" value="Pp3c1_13890V3.7"/>
    <property type="gene ID" value="Pp3c1_13890"/>
</dbReference>
<dbReference type="GO" id="GO:0015867">
    <property type="term" value="P:ATP transport"/>
    <property type="evidence" value="ECO:0000318"/>
    <property type="project" value="GO_Central"/>
</dbReference>
<comment type="similarity">
    <text evidence="2 10">Belongs to the mitochondrial carrier (TC 2.A.29) family.</text>
</comment>
<dbReference type="PRINTS" id="PR00926">
    <property type="entry name" value="MITOCARRIER"/>
</dbReference>
<name>A9SJW2_PHYPA</name>
<reference evidence="11 13" key="1">
    <citation type="journal article" date="2008" name="Science">
        <title>The Physcomitrella genome reveals evolutionary insights into the conquest of land by plants.</title>
        <authorList>
            <person name="Rensing S."/>
            <person name="Lang D."/>
            <person name="Zimmer A."/>
            <person name="Terry A."/>
            <person name="Salamov A."/>
            <person name="Shapiro H."/>
            <person name="Nishiyama T."/>
            <person name="Perroud P.-F."/>
            <person name="Lindquist E."/>
            <person name="Kamisugi Y."/>
            <person name="Tanahashi T."/>
            <person name="Sakakibara K."/>
            <person name="Fujita T."/>
            <person name="Oishi K."/>
            <person name="Shin-I T."/>
            <person name="Kuroki Y."/>
            <person name="Toyoda A."/>
            <person name="Suzuki Y."/>
            <person name="Hashimoto A."/>
            <person name="Yamaguchi K."/>
            <person name="Sugano A."/>
            <person name="Kohara Y."/>
            <person name="Fujiyama A."/>
            <person name="Anterola A."/>
            <person name="Aoki S."/>
            <person name="Ashton N."/>
            <person name="Barbazuk W.B."/>
            <person name="Barker E."/>
            <person name="Bennetzen J."/>
            <person name="Bezanilla M."/>
            <person name="Blankenship R."/>
            <person name="Cho S.H."/>
            <person name="Dutcher S."/>
            <person name="Estelle M."/>
            <person name="Fawcett J.A."/>
            <person name="Gundlach H."/>
            <person name="Hanada K."/>
            <person name="Heyl A."/>
            <person name="Hicks K.A."/>
            <person name="Hugh J."/>
            <person name="Lohr M."/>
            <person name="Mayer K."/>
            <person name="Melkozernov A."/>
            <person name="Murata T."/>
            <person name="Nelson D."/>
            <person name="Pils B."/>
            <person name="Prigge M."/>
            <person name="Reiss B."/>
            <person name="Renner T."/>
            <person name="Rombauts S."/>
            <person name="Rushton P."/>
            <person name="Sanderfoot A."/>
            <person name="Schween G."/>
            <person name="Shiu S.-H."/>
            <person name="Stueber K."/>
            <person name="Theodoulou F.L."/>
            <person name="Tu H."/>
            <person name="Van de Peer Y."/>
            <person name="Verrier P.J."/>
            <person name="Waters E."/>
            <person name="Wood A."/>
            <person name="Yang L."/>
            <person name="Cove D."/>
            <person name="Cuming A."/>
            <person name="Hasebe M."/>
            <person name="Lucas S."/>
            <person name="Mishler D.B."/>
            <person name="Reski R."/>
            <person name="Grigoriev I."/>
            <person name="Quatrano R.S."/>
            <person name="Boore J.L."/>
        </authorList>
    </citation>
    <scope>NUCLEOTIDE SEQUENCE [LARGE SCALE GENOMIC DNA]</scope>
    <source>
        <strain evidence="12 13">cv. Gransden 2004</strain>
    </source>
</reference>
<comment type="subcellular location">
    <subcellularLocation>
        <location evidence="1">Peroxisome membrane</location>
        <topology evidence="1">Multi-pass membrane protein</topology>
    </subcellularLocation>
</comment>
<evidence type="ECO:0000256" key="2">
    <source>
        <dbReference type="ARBA" id="ARBA00006375"/>
    </source>
</evidence>
<dbReference type="GO" id="GO:0015217">
    <property type="term" value="F:ADP transmembrane transporter activity"/>
    <property type="evidence" value="ECO:0000318"/>
    <property type="project" value="GO_Central"/>
</dbReference>
<dbReference type="RefSeq" id="XP_024371193.1">
    <property type="nucleotide sequence ID" value="XM_024515425.2"/>
</dbReference>
<dbReference type="EnsemblPlants" id="Pp3c1_13890V3.5">
    <property type="protein sequence ID" value="Pp3c1_13890V3.5"/>
    <property type="gene ID" value="Pp3c1_13890"/>
</dbReference>
<evidence type="ECO:0000313" key="12">
    <source>
        <dbReference type="EnsemblPlants" id="Pp3c1_13890V3.1"/>
    </source>
</evidence>
<organism evidence="11">
    <name type="scientific">Physcomitrium patens</name>
    <name type="common">Spreading-leaved earth moss</name>
    <name type="synonym">Physcomitrella patens</name>
    <dbReference type="NCBI Taxonomy" id="3218"/>
    <lineage>
        <taxon>Eukaryota</taxon>
        <taxon>Viridiplantae</taxon>
        <taxon>Streptophyta</taxon>
        <taxon>Embryophyta</taxon>
        <taxon>Bryophyta</taxon>
        <taxon>Bryophytina</taxon>
        <taxon>Bryopsida</taxon>
        <taxon>Funariidae</taxon>
        <taxon>Funariales</taxon>
        <taxon>Funariaceae</taxon>
        <taxon>Physcomitrium</taxon>
    </lineage>
</organism>
<dbReference type="RefSeq" id="XP_024371183.1">
    <property type="nucleotide sequence ID" value="XM_024515415.2"/>
</dbReference>
<dbReference type="Gene3D" id="1.50.40.10">
    <property type="entry name" value="Mitochondrial carrier domain"/>
    <property type="match status" value="1"/>
</dbReference>
<dbReference type="PaxDb" id="3218-PP1S86_66V6.2"/>
<dbReference type="GO" id="GO:0006635">
    <property type="term" value="P:fatty acid beta-oxidation"/>
    <property type="evidence" value="ECO:0000318"/>
    <property type="project" value="GO_Central"/>
</dbReference>
<dbReference type="InterPro" id="IPR002067">
    <property type="entry name" value="MCP"/>
</dbReference>
<evidence type="ECO:0000256" key="5">
    <source>
        <dbReference type="ARBA" id="ARBA00022737"/>
    </source>
</evidence>
<feature type="repeat" description="Solcar" evidence="9">
    <location>
        <begin position="209"/>
        <end position="311"/>
    </location>
</feature>
<dbReference type="Gramene" id="Pp3c1_13890V3.5">
    <property type="protein sequence ID" value="Pp3c1_13890V3.5"/>
    <property type="gene ID" value="Pp3c1_13890"/>
</dbReference>
<evidence type="ECO:0000313" key="11">
    <source>
        <dbReference type="EMBL" id="PNR62210.1"/>
    </source>
</evidence>
<dbReference type="EnsemblPlants" id="Pp3c1_13890V3.7">
    <property type="protein sequence ID" value="Pp3c1_13890V3.7"/>
    <property type="gene ID" value="Pp3c1_13890"/>
</dbReference>
<dbReference type="Gramene" id="Pp3c1_13890V3.2">
    <property type="protein sequence ID" value="Pp3c1_13890V3.2"/>
    <property type="gene ID" value="Pp3c1_13890"/>
</dbReference>
<evidence type="ECO:0000256" key="10">
    <source>
        <dbReference type="RuleBase" id="RU000488"/>
    </source>
</evidence>
<dbReference type="RefSeq" id="XP_024371147.1">
    <property type="nucleotide sequence ID" value="XM_024515379.2"/>
</dbReference>
<dbReference type="FunCoup" id="A9SJW2">
    <property type="interactions" value="773"/>
</dbReference>
<keyword evidence="4 9" id="KW-0812">Transmembrane</keyword>
<dbReference type="RefSeq" id="XP_073389603.1">
    <property type="nucleotide sequence ID" value="XM_073533502.1"/>
</dbReference>
<dbReference type="Gramene" id="Pp3c1_13890V3.3">
    <property type="protein sequence ID" value="Pp3c1_13890V3.3"/>
    <property type="gene ID" value="Pp3c1_13890"/>
</dbReference>
<dbReference type="OMA" id="DHGQQKY"/>
<dbReference type="PANTHER" id="PTHR46650:SF1">
    <property type="entry name" value="PEROXISOMAL ADENINE NUCLEOTIDE TRANSPORTER 1"/>
    <property type="match status" value="1"/>
</dbReference>
<dbReference type="SUPFAM" id="SSF103506">
    <property type="entry name" value="Mitochondrial carrier"/>
    <property type="match status" value="1"/>
</dbReference>
<gene>
    <name evidence="12" type="primary">LOC112280188</name>
    <name evidence="11" type="ORF">PHYPA_000634</name>
</gene>
<evidence type="ECO:0000256" key="3">
    <source>
        <dbReference type="ARBA" id="ARBA00022448"/>
    </source>
</evidence>
<feature type="repeat" description="Solcar" evidence="9">
    <location>
        <begin position="104"/>
        <end position="184"/>
    </location>
</feature>
<dbReference type="EMBL" id="ABEU02000001">
    <property type="protein sequence ID" value="PNR62210.1"/>
    <property type="molecule type" value="Genomic_DNA"/>
</dbReference>
<dbReference type="STRING" id="3218.A9SJW2"/>
<dbReference type="Gramene" id="Pp3c1_13890V3.6">
    <property type="protein sequence ID" value="Pp3c1_13890V3.6"/>
    <property type="gene ID" value="Pp3c1_13890"/>
</dbReference>
<keyword evidence="5" id="KW-0677">Repeat</keyword>
<accession>A9SJW2</accession>
<keyword evidence="13" id="KW-1185">Reference proteome</keyword>
<evidence type="ECO:0000256" key="7">
    <source>
        <dbReference type="ARBA" id="ARBA00023136"/>
    </source>
</evidence>
<dbReference type="EnsemblPlants" id="Pp3c1_13890V3.4">
    <property type="protein sequence ID" value="Pp3c1_13890V3.4"/>
    <property type="gene ID" value="Pp3c1_13890"/>
</dbReference>
<dbReference type="eggNOG" id="KOG0769">
    <property type="taxonomic scope" value="Eukaryota"/>
</dbReference>
<keyword evidence="3 10" id="KW-0813">Transport</keyword>
<dbReference type="RefSeq" id="XP_024371166.1">
    <property type="nucleotide sequence ID" value="XM_024515398.2"/>
</dbReference>
<reference evidence="11 13" key="2">
    <citation type="journal article" date="2018" name="Plant J.">
        <title>The Physcomitrella patens chromosome-scale assembly reveals moss genome structure and evolution.</title>
        <authorList>
            <person name="Lang D."/>
            <person name="Ullrich K.K."/>
            <person name="Murat F."/>
            <person name="Fuchs J."/>
            <person name="Jenkins J."/>
            <person name="Haas F.B."/>
            <person name="Piednoel M."/>
            <person name="Gundlach H."/>
            <person name="Van Bel M."/>
            <person name="Meyberg R."/>
            <person name="Vives C."/>
            <person name="Morata J."/>
            <person name="Symeonidi A."/>
            <person name="Hiss M."/>
            <person name="Muchero W."/>
            <person name="Kamisugi Y."/>
            <person name="Saleh O."/>
            <person name="Blanc G."/>
            <person name="Decker E.L."/>
            <person name="van Gessel N."/>
            <person name="Grimwood J."/>
            <person name="Hayes R.D."/>
            <person name="Graham S.W."/>
            <person name="Gunter L.E."/>
            <person name="McDaniel S.F."/>
            <person name="Hoernstein S.N.W."/>
            <person name="Larsson A."/>
            <person name="Li F.W."/>
            <person name="Perroud P.F."/>
            <person name="Phillips J."/>
            <person name="Ranjan P."/>
            <person name="Rokshar D.S."/>
            <person name="Rothfels C.J."/>
            <person name="Schneider L."/>
            <person name="Shu S."/>
            <person name="Stevenson D.W."/>
            <person name="Thummler F."/>
            <person name="Tillich M."/>
            <person name="Villarreal Aguilar J.C."/>
            <person name="Widiez T."/>
            <person name="Wong G.K."/>
            <person name="Wymore A."/>
            <person name="Zhang Y."/>
            <person name="Zimmer A.D."/>
            <person name="Quatrano R.S."/>
            <person name="Mayer K.F.X."/>
            <person name="Goodstein D."/>
            <person name="Casacuberta J.M."/>
            <person name="Vandepoele K."/>
            <person name="Reski R."/>
            <person name="Cuming A.C."/>
            <person name="Tuskan G.A."/>
            <person name="Maumus F."/>
            <person name="Salse J."/>
            <person name="Schmutz J."/>
            <person name="Rensing S.A."/>
        </authorList>
    </citation>
    <scope>NUCLEOTIDE SEQUENCE [LARGE SCALE GENOMIC DNA]</scope>
    <source>
        <strain evidence="12 13">cv. Gransden 2004</strain>
    </source>
</reference>
<dbReference type="GeneID" id="112280188"/>
<dbReference type="InterPro" id="IPR018108">
    <property type="entry name" value="MCP_transmembrane"/>
</dbReference>
<dbReference type="EnsemblPlants" id="Pp3c1_13890V3.3">
    <property type="protein sequence ID" value="Pp3c1_13890V3.3"/>
    <property type="gene ID" value="Pp3c1_13890"/>
</dbReference>
<sequence>MAVDFKSLTEATSGAVGGLLSTTLLYPLDTCKSKYQAEAKAGVARKYKSLFDVFWESVRAGKVLSLYQGLGTKNLQSVISQFIYFYSYSLFKQWYLAKAKVSKMGTGTNLLVAAAAGTCTAVLTQPLDTASTRMQTSAFGKSKGLWATLTEGSWSEAYTGFGASLVLVSNPAIQYTVFEQLKDFLLRPTVVVEAVDTDKKIRRISPKVLTAFQAFLVGALSKTTATILTYPAIRAKIMLQAAESEEDKAIRLNGGENPNVRKRARNMLEAFQQIGQEEGVRGYFKGLHAQIVKTVLSAALMLMIKEKVNGSTWLIMTALQRWLLASDNKLKTVTLPPSVIAPIGMVGIALASKAAK</sequence>
<keyword evidence="6" id="KW-1133">Transmembrane helix</keyword>
<keyword evidence="8" id="KW-0576">Peroxisome</keyword>
<keyword evidence="7 9" id="KW-0472">Membrane</keyword>
<dbReference type="RefSeq" id="XP_073389606.1">
    <property type="nucleotide sequence ID" value="XM_073533505.1"/>
</dbReference>
<dbReference type="OrthoDB" id="446044at2759"/>
<dbReference type="Gramene" id="Pp3c1_13890V3.4">
    <property type="protein sequence ID" value="Pp3c1_13890V3.4"/>
    <property type="gene ID" value="Pp3c1_13890"/>
</dbReference>
<dbReference type="AlphaFoldDB" id="A9SJW2"/>
<dbReference type="Gramene" id="Pp3c1_13890V3.1">
    <property type="protein sequence ID" value="Pp3c1_13890V3.1"/>
    <property type="gene ID" value="Pp3c1_13890"/>
</dbReference>
<dbReference type="InterPro" id="IPR023395">
    <property type="entry name" value="MCP_dom_sf"/>
</dbReference>
<evidence type="ECO:0000313" key="13">
    <source>
        <dbReference type="Proteomes" id="UP000006727"/>
    </source>
</evidence>
<feature type="repeat" description="Solcar" evidence="9">
    <location>
        <begin position="5"/>
        <end position="94"/>
    </location>
</feature>
<dbReference type="EnsemblPlants" id="Pp3c1_13890V3.1">
    <property type="protein sequence ID" value="Pp3c1_13890V3.1"/>
    <property type="gene ID" value="Pp3c1_13890"/>
</dbReference>
<dbReference type="EnsemblPlants" id="Pp3c1_13890V3.2">
    <property type="protein sequence ID" value="Pp3c1_13890V3.2"/>
    <property type="gene ID" value="Pp3c1_13890"/>
</dbReference>
<dbReference type="RefSeq" id="XP_024371173.1">
    <property type="nucleotide sequence ID" value="XM_024515405.2"/>
</dbReference>
<dbReference type="GO" id="GO:0007031">
    <property type="term" value="P:peroxisome organization"/>
    <property type="evidence" value="ECO:0000318"/>
    <property type="project" value="GO_Central"/>
</dbReference>
<dbReference type="GO" id="GO:0015866">
    <property type="term" value="P:ADP transport"/>
    <property type="evidence" value="ECO:0000318"/>
    <property type="project" value="GO_Central"/>
</dbReference>
<proteinExistence type="inferred from homology"/>
<dbReference type="Pfam" id="PF00153">
    <property type="entry name" value="Mito_carr"/>
    <property type="match status" value="3"/>
</dbReference>
<dbReference type="Proteomes" id="UP000006727">
    <property type="component" value="Chromosome 1"/>
</dbReference>
<evidence type="ECO:0000256" key="4">
    <source>
        <dbReference type="ARBA" id="ARBA00022692"/>
    </source>
</evidence>
<dbReference type="FunFam" id="1.50.40.10:FF:000044">
    <property type="entry name" value="Peroxisomal adenine nucleotide carrier 1"/>
    <property type="match status" value="1"/>
</dbReference>